<dbReference type="Gene3D" id="3.40.630.30">
    <property type="match status" value="1"/>
</dbReference>
<dbReference type="GO" id="GO:0016747">
    <property type="term" value="F:acyltransferase activity, transferring groups other than amino-acyl groups"/>
    <property type="evidence" value="ECO:0007669"/>
    <property type="project" value="InterPro"/>
</dbReference>
<dbReference type="RefSeq" id="WP_275468927.1">
    <property type="nucleotide sequence ID" value="NZ_CP110232.1"/>
</dbReference>
<dbReference type="Pfam" id="PF13673">
    <property type="entry name" value="Acetyltransf_10"/>
    <property type="match status" value="1"/>
</dbReference>
<dbReference type="InterPro" id="IPR016181">
    <property type="entry name" value="Acyl_CoA_acyltransferase"/>
</dbReference>
<name>A0AAF0I5R0_9ENTE</name>
<keyword evidence="2" id="KW-0012">Acyltransferase</keyword>
<proteinExistence type="predicted"/>
<evidence type="ECO:0000313" key="3">
    <source>
        <dbReference type="Proteomes" id="UP001179647"/>
    </source>
</evidence>
<accession>A0AAF0I5R0</accession>
<evidence type="ECO:0000313" key="2">
    <source>
        <dbReference type="EMBL" id="WEG73123.1"/>
    </source>
</evidence>
<dbReference type="AlphaFoldDB" id="A0AAF0I5R0"/>
<evidence type="ECO:0000259" key="1">
    <source>
        <dbReference type="PROSITE" id="PS51186"/>
    </source>
</evidence>
<keyword evidence="3" id="KW-1185">Reference proteome</keyword>
<dbReference type="EC" id="2.3.1.-" evidence="2"/>
<dbReference type="Proteomes" id="UP001179647">
    <property type="component" value="Chromosome"/>
</dbReference>
<dbReference type="EMBL" id="CP110232">
    <property type="protein sequence ID" value="WEG73123.1"/>
    <property type="molecule type" value="Genomic_DNA"/>
</dbReference>
<organism evidence="2 3">
    <name type="scientific">Vagococcus intermedius</name>
    <dbReference type="NCBI Taxonomy" id="2991418"/>
    <lineage>
        <taxon>Bacteria</taxon>
        <taxon>Bacillati</taxon>
        <taxon>Bacillota</taxon>
        <taxon>Bacilli</taxon>
        <taxon>Lactobacillales</taxon>
        <taxon>Enterococcaceae</taxon>
        <taxon>Vagococcus</taxon>
    </lineage>
</organism>
<gene>
    <name evidence="2" type="ORF">OL234_09180</name>
</gene>
<protein>
    <submittedName>
        <fullName evidence="2">GNAT family N-acetyltransferase</fullName>
        <ecNumber evidence="2">2.3.1.-</ecNumber>
    </submittedName>
</protein>
<sequence>MITIKHTNELTPQELVTIFKERVAVFIVEQNCPYQEVDEVDYDTLHVCAYEENQLVVYTRILEKGERISFGRVLVTEAGRGKGLGKEIVKATIDEIKKRYPGRDIEISGQTYLLEFYQRFGFELISETYLEDDIPHNDMLLKLS</sequence>
<dbReference type="SUPFAM" id="SSF55729">
    <property type="entry name" value="Acyl-CoA N-acyltransferases (Nat)"/>
    <property type="match status" value="1"/>
</dbReference>
<reference evidence="2" key="1">
    <citation type="submission" date="2022-10" db="EMBL/GenBank/DDBJ databases">
        <title>Vagococcus sp. isolated from poultry meat.</title>
        <authorList>
            <person name="Johansson P."/>
            <person name="Bjorkroth J."/>
        </authorList>
    </citation>
    <scope>NUCLEOTIDE SEQUENCE</scope>
    <source>
        <strain evidence="2">STAA11</strain>
    </source>
</reference>
<dbReference type="PROSITE" id="PS51186">
    <property type="entry name" value="GNAT"/>
    <property type="match status" value="1"/>
</dbReference>
<dbReference type="KEGG" id="vie:OL234_09180"/>
<dbReference type="InterPro" id="IPR000182">
    <property type="entry name" value="GNAT_dom"/>
</dbReference>
<keyword evidence="2" id="KW-0808">Transferase</keyword>
<feature type="domain" description="N-acetyltransferase" evidence="1">
    <location>
        <begin position="5"/>
        <end position="144"/>
    </location>
</feature>